<dbReference type="GO" id="GO:0001681">
    <property type="term" value="F:sialate O-acetylesterase activity"/>
    <property type="evidence" value="ECO:0007669"/>
    <property type="project" value="InterPro"/>
</dbReference>
<dbReference type="SUPFAM" id="SSF52266">
    <property type="entry name" value="SGNH hydrolase"/>
    <property type="match status" value="1"/>
</dbReference>
<evidence type="ECO:0000313" key="4">
    <source>
        <dbReference type="Proteomes" id="UP001213646"/>
    </source>
</evidence>
<dbReference type="PANTHER" id="PTHR22901:SF0">
    <property type="entry name" value="SIALATE O-ACETYLESTERASE"/>
    <property type="match status" value="1"/>
</dbReference>
<proteinExistence type="predicted"/>
<accession>A0AAW6I2C3</accession>
<evidence type="ECO:0000256" key="1">
    <source>
        <dbReference type="ARBA" id="ARBA00022801"/>
    </source>
</evidence>
<comment type="caution">
    <text evidence="3">The sequence shown here is derived from an EMBL/GenBank/DDBJ whole genome shotgun (WGS) entry which is preliminary data.</text>
</comment>
<dbReference type="InterPro" id="IPR005181">
    <property type="entry name" value="SASA"/>
</dbReference>
<sequence>MVLQRNTVVKLWGKATPYSTVKIKLSWDNQVYETKAEASGEWVQNVRTTDAGGPYSITISDGTPVVLSNILLGEVWICAGQSNMEMPVQGFFGQPCTDAVKTMRDARKYPDIRMFTVSRNSKKIPQNDCLGEWKFSDPGSVGAFSAVGYFFGRCLNQYLDIPVGLICTSWGGTNIEAWMSEESLKRISIDRRFIAENWTEEHSAPTVLYNGMVHPLLKYVAKGFIWYQGEANHRNFYDYKTMQVEMVRQWREAWNHAEMPFYYVQIAPYRYDDADCRAMALLRENQYKALDEIPYSGIVGTNDVGLYSIIHEPNKLVIGERLAYLALSRNYGIQSVPADMPTYKSVKIKERKAILSFNNLAAPDDQKDPRSFSWLDDDDKVITLKGFEIAGADQKFYPAKARLVWTENQIEVFADEVPEPIAVRYAFKNYSEANVKTTLGQPLAPFRTDNWDILPNELFKE</sequence>
<dbReference type="Gene3D" id="3.40.50.1110">
    <property type="entry name" value="SGNH hydrolase"/>
    <property type="match status" value="1"/>
</dbReference>
<dbReference type="InterPro" id="IPR036514">
    <property type="entry name" value="SGNH_hydro_sf"/>
</dbReference>
<feature type="domain" description="Sialate O-acetylesterase" evidence="2">
    <location>
        <begin position="74"/>
        <end position="305"/>
    </location>
</feature>
<name>A0AAW6I2C3_9BACT</name>
<evidence type="ECO:0000259" key="2">
    <source>
        <dbReference type="Pfam" id="PF03629"/>
    </source>
</evidence>
<keyword evidence="1" id="KW-0378">Hydrolase</keyword>
<dbReference type="Pfam" id="PF03629">
    <property type="entry name" value="SASA"/>
    <property type="match status" value="1"/>
</dbReference>
<dbReference type="Proteomes" id="UP001213646">
    <property type="component" value="Unassembled WGS sequence"/>
</dbReference>
<dbReference type="PANTHER" id="PTHR22901">
    <property type="entry name" value="SIALATE O-ACETYLESTERASE"/>
    <property type="match status" value="1"/>
</dbReference>
<dbReference type="AlphaFoldDB" id="A0AAW6I2C3"/>
<dbReference type="RefSeq" id="WP_229090969.1">
    <property type="nucleotide sequence ID" value="NZ_CAKWDQ010000146.1"/>
</dbReference>
<dbReference type="InterPro" id="IPR013783">
    <property type="entry name" value="Ig-like_fold"/>
</dbReference>
<evidence type="ECO:0000313" key="3">
    <source>
        <dbReference type="EMBL" id="MDC7149367.1"/>
    </source>
</evidence>
<reference evidence="3" key="1">
    <citation type="submission" date="2023-01" db="EMBL/GenBank/DDBJ databases">
        <title>Exploring GABA producing Bacteroides strains toward improving mental health.</title>
        <authorList>
            <person name="Yousuf B."/>
            <person name="Bouhlel N.E."/>
            <person name="Mottawea W."/>
            <person name="Hammami R."/>
        </authorList>
    </citation>
    <scope>NUCLEOTIDE SEQUENCE</scope>
    <source>
        <strain evidence="3">UO.H1047</strain>
    </source>
</reference>
<protein>
    <submittedName>
        <fullName evidence="3">Sialate O-acetylesterase</fullName>
    </submittedName>
</protein>
<dbReference type="GO" id="GO:0005975">
    <property type="term" value="P:carbohydrate metabolic process"/>
    <property type="evidence" value="ECO:0007669"/>
    <property type="project" value="TreeGrafter"/>
</dbReference>
<dbReference type="InterPro" id="IPR039329">
    <property type="entry name" value="SIAE"/>
</dbReference>
<gene>
    <name evidence="3" type="ORF">PQG89_07985</name>
</gene>
<organism evidence="3 4">
    <name type="scientific">Parabacteroides johnsonii</name>
    <dbReference type="NCBI Taxonomy" id="387661"/>
    <lineage>
        <taxon>Bacteria</taxon>
        <taxon>Pseudomonadati</taxon>
        <taxon>Bacteroidota</taxon>
        <taxon>Bacteroidia</taxon>
        <taxon>Bacteroidales</taxon>
        <taxon>Tannerellaceae</taxon>
        <taxon>Parabacteroides</taxon>
    </lineage>
</organism>
<dbReference type="Gene3D" id="2.60.40.10">
    <property type="entry name" value="Immunoglobulins"/>
    <property type="match status" value="1"/>
</dbReference>
<dbReference type="EMBL" id="JAQPYX010000071">
    <property type="protein sequence ID" value="MDC7149367.1"/>
    <property type="molecule type" value="Genomic_DNA"/>
</dbReference>